<comment type="caution">
    <text evidence="1">The sequence shown here is derived from an EMBL/GenBank/DDBJ whole genome shotgun (WGS) entry which is preliminary data.</text>
</comment>
<organism evidence="1 2">
    <name type="scientific">Tenggerimyces flavus</name>
    <dbReference type="NCBI Taxonomy" id="1708749"/>
    <lineage>
        <taxon>Bacteria</taxon>
        <taxon>Bacillati</taxon>
        <taxon>Actinomycetota</taxon>
        <taxon>Actinomycetes</taxon>
        <taxon>Propionibacteriales</taxon>
        <taxon>Nocardioidaceae</taxon>
        <taxon>Tenggerimyces</taxon>
    </lineage>
</organism>
<evidence type="ECO:0000313" key="1">
    <source>
        <dbReference type="EMBL" id="MFC3761511.1"/>
    </source>
</evidence>
<proteinExistence type="predicted"/>
<accession>A0ABV7YA33</accession>
<evidence type="ECO:0000313" key="2">
    <source>
        <dbReference type="Proteomes" id="UP001595699"/>
    </source>
</evidence>
<dbReference type="Proteomes" id="UP001595699">
    <property type="component" value="Unassembled WGS sequence"/>
</dbReference>
<dbReference type="RefSeq" id="WP_275577036.1">
    <property type="nucleotide sequence ID" value="NZ_JAFBCM010000001.1"/>
</dbReference>
<keyword evidence="2" id="KW-1185">Reference proteome</keyword>
<protein>
    <submittedName>
        <fullName evidence="1">Uncharacterized protein</fullName>
    </submittedName>
</protein>
<dbReference type="EMBL" id="JBHRZH010000009">
    <property type="protein sequence ID" value="MFC3761511.1"/>
    <property type="molecule type" value="Genomic_DNA"/>
</dbReference>
<gene>
    <name evidence="1" type="ORF">ACFOUW_11730</name>
</gene>
<name>A0ABV7YA33_9ACTN</name>
<reference evidence="2" key="1">
    <citation type="journal article" date="2019" name="Int. J. Syst. Evol. Microbiol.">
        <title>The Global Catalogue of Microorganisms (GCM) 10K type strain sequencing project: providing services to taxonomists for standard genome sequencing and annotation.</title>
        <authorList>
            <consortium name="The Broad Institute Genomics Platform"/>
            <consortium name="The Broad Institute Genome Sequencing Center for Infectious Disease"/>
            <person name="Wu L."/>
            <person name="Ma J."/>
        </authorList>
    </citation>
    <scope>NUCLEOTIDE SEQUENCE [LARGE SCALE GENOMIC DNA]</scope>
    <source>
        <strain evidence="2">CGMCC 4.7241</strain>
    </source>
</reference>
<sequence>MPPLRRYPVALGLLAALIVLIPAGLWAFDALTPPTWVDNRG</sequence>